<evidence type="ECO:0000313" key="3">
    <source>
        <dbReference type="EMBL" id="OKY77567.1"/>
    </source>
</evidence>
<dbReference type="GO" id="GO:0046872">
    <property type="term" value="F:metal ion binding"/>
    <property type="evidence" value="ECO:0007669"/>
    <property type="project" value="UniProtKB-KW"/>
</dbReference>
<comment type="caution">
    <text evidence="3">The sequence shown here is derived from an EMBL/GenBank/DDBJ whole genome shotgun (WGS) entry which is preliminary data.</text>
</comment>
<dbReference type="AlphaFoldDB" id="A0A1Q6DTA5"/>
<dbReference type="InParanoid" id="A0A1Q6DTA5"/>
<dbReference type="EMBL" id="MSDW01000001">
    <property type="protein sequence ID" value="OKY77567.1"/>
    <property type="molecule type" value="Genomic_DNA"/>
</dbReference>
<gene>
    <name evidence="3" type="ORF">BTN85_0035</name>
</gene>
<dbReference type="InterPro" id="IPR029052">
    <property type="entry name" value="Metallo-depent_PP-like"/>
</dbReference>
<name>A0A1Q6DTA5_METT1</name>
<dbReference type="InterPro" id="IPR000979">
    <property type="entry name" value="Phosphodiesterase_MJ0936/Vps29"/>
</dbReference>
<evidence type="ECO:0000313" key="4">
    <source>
        <dbReference type="Proteomes" id="UP000185744"/>
    </source>
</evidence>
<comment type="similarity">
    <text evidence="1">Belongs to the metallophosphoesterase superfamily. YfcE family.</text>
</comment>
<dbReference type="PIRSF" id="PIRSF000883">
    <property type="entry name" value="Pesterase_MJ0912"/>
    <property type="match status" value="1"/>
</dbReference>
<dbReference type="Pfam" id="PF12850">
    <property type="entry name" value="Metallophos_2"/>
    <property type="match status" value="1"/>
</dbReference>
<evidence type="ECO:0000259" key="2">
    <source>
        <dbReference type="Pfam" id="PF12850"/>
    </source>
</evidence>
<dbReference type="GO" id="GO:0016791">
    <property type="term" value="F:phosphatase activity"/>
    <property type="evidence" value="ECO:0007669"/>
    <property type="project" value="TreeGrafter"/>
</dbReference>
<protein>
    <recommendedName>
        <fullName evidence="1">Phosphoesterase</fullName>
        <ecNumber evidence="1">3.1.4.-</ecNumber>
    </recommendedName>
</protein>
<dbReference type="EC" id="3.1.4.-" evidence="1"/>
<dbReference type="InterPro" id="IPR050126">
    <property type="entry name" value="Ap4A_hydrolase"/>
</dbReference>
<comment type="cofactor">
    <cofactor evidence="1">
        <name>a divalent metal cation</name>
        <dbReference type="ChEBI" id="CHEBI:60240"/>
    </cofactor>
</comment>
<keyword evidence="1" id="KW-0479">Metal-binding</keyword>
<dbReference type="GO" id="GO:0005737">
    <property type="term" value="C:cytoplasm"/>
    <property type="evidence" value="ECO:0007669"/>
    <property type="project" value="TreeGrafter"/>
</dbReference>
<dbReference type="PANTHER" id="PTHR42850">
    <property type="entry name" value="METALLOPHOSPHOESTERASE"/>
    <property type="match status" value="1"/>
</dbReference>
<evidence type="ECO:0000256" key="1">
    <source>
        <dbReference type="RuleBase" id="RU362039"/>
    </source>
</evidence>
<dbReference type="Proteomes" id="UP000185744">
    <property type="component" value="Unassembled WGS sequence"/>
</dbReference>
<dbReference type="PANTHER" id="PTHR42850:SF2">
    <property type="entry name" value="BLL5683 PROTEIN"/>
    <property type="match status" value="1"/>
</dbReference>
<proteinExistence type="inferred from homology"/>
<dbReference type="STRING" id="1903181.BTN85_0035"/>
<organism evidence="3 4">
    <name type="scientific">Methanohalarchaeum thermophilum</name>
    <dbReference type="NCBI Taxonomy" id="1903181"/>
    <lineage>
        <taxon>Archaea</taxon>
        <taxon>Methanobacteriati</taxon>
        <taxon>Methanobacteriota</taxon>
        <taxon>Methanonatronarchaeia</taxon>
        <taxon>Methanonatronarchaeales</taxon>
        <taxon>Methanonatronarchaeaceae</taxon>
        <taxon>Candidatus Methanohalarchaeum</taxon>
    </lineage>
</organism>
<dbReference type="SUPFAM" id="SSF56300">
    <property type="entry name" value="Metallo-dependent phosphatases"/>
    <property type="match status" value="1"/>
</dbReference>
<dbReference type="NCBIfam" id="TIGR00040">
    <property type="entry name" value="yfcE"/>
    <property type="match status" value="1"/>
</dbReference>
<sequence>MKIALISDIHGNYPALEAVLEKIDRDIDIFCAGDVVGYNPFPNKVVRKLKEREVSCVLGNHDNALLSNDTSWFNPVAAEAINWTLSNLGEKEKEYIKELPNFRKVDLDGFKIYVTHGSPHSIREYVMPSTPHLKLKGMIDEVGADLLVLGHTHIPMDKEFENGRIVNPGSVGQPRDGDHRASFATFDTKENELSMHRVEYDIDMVNSKIKEVGLPENLGERLYLGR</sequence>
<dbReference type="InterPro" id="IPR011152">
    <property type="entry name" value="Pesterase_MJ0912"/>
</dbReference>
<accession>A0A1Q6DTA5</accession>
<reference evidence="3" key="1">
    <citation type="submission" date="2016-12" db="EMBL/GenBank/DDBJ databases">
        <title>Discovery of methanogenic haloarchaea.</title>
        <authorList>
            <person name="Sorokin D.Y."/>
            <person name="Makarova K.S."/>
            <person name="Abbas B."/>
            <person name="Ferrer M."/>
            <person name="Golyshin P.N."/>
        </authorList>
    </citation>
    <scope>NUCLEOTIDE SEQUENCE [LARGE SCALE GENOMIC DNA]</scope>
    <source>
        <strain evidence="3">HMET1</strain>
    </source>
</reference>
<feature type="domain" description="Calcineurin-like phosphoesterase" evidence="2">
    <location>
        <begin position="1"/>
        <end position="190"/>
    </location>
</feature>
<keyword evidence="4" id="KW-1185">Reference proteome</keyword>
<dbReference type="InterPro" id="IPR024654">
    <property type="entry name" value="Calcineurin-like_PHP_lpxH"/>
</dbReference>
<dbReference type="Gene3D" id="3.60.21.10">
    <property type="match status" value="1"/>
</dbReference>